<dbReference type="HOGENOM" id="CLU_026444_0_2_2"/>
<dbReference type="FunCoup" id="A0A0F7IGL5">
    <property type="interactions" value="122"/>
</dbReference>
<keyword evidence="5" id="KW-0028">Amino-acid biosynthesis</keyword>
<dbReference type="STRING" id="113653.GAH_00256"/>
<evidence type="ECO:0000256" key="7">
    <source>
        <dbReference type="PIRSR" id="PIRSR600183-50"/>
    </source>
</evidence>
<keyword evidence="2 5" id="KW-0210">Decarboxylase</keyword>
<feature type="binding site" evidence="5">
    <location>
        <position position="316"/>
    </location>
    <ligand>
        <name>substrate</name>
    </ligand>
</feature>
<gene>
    <name evidence="5" type="primary">lysA</name>
    <name evidence="10" type="ORF">GAH_00256</name>
</gene>
<dbReference type="EC" id="4.1.1.20" evidence="5 6"/>
<dbReference type="GO" id="GO:0009089">
    <property type="term" value="P:lysine biosynthetic process via diaminopimelate"/>
    <property type="evidence" value="ECO:0007669"/>
    <property type="project" value="UniProtKB-UniRule"/>
</dbReference>
<dbReference type="RefSeq" id="WP_048096620.1">
    <property type="nucleotide sequence ID" value="NZ_CP011267.1"/>
</dbReference>
<dbReference type="AlphaFoldDB" id="A0A0F7IGL5"/>
<dbReference type="PRINTS" id="PR01181">
    <property type="entry name" value="DAPDCRBXLASE"/>
</dbReference>
<feature type="modified residue" description="N6-(pyridoxal phosphate)lysine" evidence="5 7">
    <location>
        <position position="56"/>
    </location>
</feature>
<name>A0A0F7IGL5_9EURY</name>
<dbReference type="EMBL" id="CP011267">
    <property type="protein sequence ID" value="AKG92390.1"/>
    <property type="molecule type" value="Genomic_DNA"/>
</dbReference>
<dbReference type="Proteomes" id="UP000034723">
    <property type="component" value="Chromosome"/>
</dbReference>
<evidence type="ECO:0000256" key="4">
    <source>
        <dbReference type="ARBA" id="ARBA00023239"/>
    </source>
</evidence>
<dbReference type="HAMAP" id="MF_02120">
    <property type="entry name" value="LysA"/>
    <property type="match status" value="1"/>
</dbReference>
<dbReference type="InParanoid" id="A0A0F7IGL5"/>
<feature type="active site" description="Proton donor" evidence="7">
    <location>
        <position position="343"/>
    </location>
</feature>
<dbReference type="PRINTS" id="PR01179">
    <property type="entry name" value="ODADCRBXLASE"/>
</dbReference>
<accession>A0A0F7IGL5</accession>
<evidence type="ECO:0000256" key="2">
    <source>
        <dbReference type="ARBA" id="ARBA00022793"/>
    </source>
</evidence>
<evidence type="ECO:0000256" key="5">
    <source>
        <dbReference type="HAMAP-Rule" id="MF_02120"/>
    </source>
</evidence>
<dbReference type="Pfam" id="PF02784">
    <property type="entry name" value="Orn_Arg_deC_N"/>
    <property type="match status" value="1"/>
</dbReference>
<sequence>MFEARNGVLHIEDVDFREIVRATGTPVYVTSRMLLEENIQTYRTHFGWARLLYAVKANNNLALMRIFARAGFGADVFSAGELYLALLAGFDRNYVLFNGNSKSDEEIEFGVRTGVRFSVDSIDELYTISEIASSLGRTVRIAFRVNPDISPETHPKIATGLRTSKFGIPSEEIFEAYRLALELPAVEPVGVHCHIGSQITDTSPFVEELEKMFEIAKRLEEMGVSLEFLDMGGGFGIDYEGDGRAEVGRFASALRPIYERGVAELKSRPELWIEPGRSLVANTTVLITKVNSVKRAYKNFVAVDAGFNLLLRPAMYDAYHRVAVANKFGLEGEEVYTVVGPICESGDVLAKDRKLPRVEKGDYIVVFDAGAYGFAMSSQYNGRPRCAEVLVDGSSFRVIREKEGFGDLISKQVIPEDLL</sequence>
<dbReference type="InterPro" id="IPR022644">
    <property type="entry name" value="De-COase2_N"/>
</dbReference>
<keyword evidence="3 5" id="KW-0663">Pyridoxal phosphate</keyword>
<dbReference type="InterPro" id="IPR022657">
    <property type="entry name" value="De-COase2_CS"/>
</dbReference>
<feature type="binding site" evidence="5">
    <location>
        <position position="344"/>
    </location>
    <ligand>
        <name>substrate</name>
    </ligand>
</feature>
<dbReference type="Gene3D" id="2.40.37.10">
    <property type="entry name" value="Lyase, Ornithine Decarboxylase, Chain A, domain 1"/>
    <property type="match status" value="1"/>
</dbReference>
<dbReference type="SUPFAM" id="SSF50621">
    <property type="entry name" value="Alanine racemase C-terminal domain-like"/>
    <property type="match status" value="1"/>
</dbReference>
<dbReference type="UniPathway" id="UPA00034">
    <property type="reaction ID" value="UER00027"/>
</dbReference>
<comment type="pathway">
    <text evidence="5 8">Amino-acid biosynthesis; L-lysine biosynthesis via DAP pathway; L-lysine from DL-2,6-diaminopimelate: step 1/1.</text>
</comment>
<dbReference type="InterPro" id="IPR000183">
    <property type="entry name" value="Orn/DAP/Arg_de-COase"/>
</dbReference>
<dbReference type="InterPro" id="IPR009006">
    <property type="entry name" value="Ala_racemase/Decarboxylase_C"/>
</dbReference>
<keyword evidence="11" id="KW-1185">Reference proteome</keyword>
<dbReference type="GO" id="GO:0008836">
    <property type="term" value="F:diaminopimelate decarboxylase activity"/>
    <property type="evidence" value="ECO:0007669"/>
    <property type="project" value="UniProtKB-UniRule"/>
</dbReference>
<dbReference type="InterPro" id="IPR002986">
    <property type="entry name" value="DAP_deCOOHase_LysA"/>
</dbReference>
<dbReference type="PATRIC" id="fig|113653.22.peg.255"/>
<keyword evidence="4 5" id="KW-0456">Lyase</keyword>
<evidence type="ECO:0000256" key="3">
    <source>
        <dbReference type="ARBA" id="ARBA00022898"/>
    </source>
</evidence>
<feature type="binding site" evidence="5">
    <location>
        <position position="277"/>
    </location>
    <ligand>
        <name>substrate</name>
    </ligand>
</feature>
<comment type="catalytic activity">
    <reaction evidence="5 8">
        <text>meso-2,6-diaminopimelate + H(+) = L-lysine + CO2</text>
        <dbReference type="Rhea" id="RHEA:15101"/>
        <dbReference type="ChEBI" id="CHEBI:15378"/>
        <dbReference type="ChEBI" id="CHEBI:16526"/>
        <dbReference type="ChEBI" id="CHEBI:32551"/>
        <dbReference type="ChEBI" id="CHEBI:57791"/>
        <dbReference type="EC" id="4.1.1.20"/>
    </reaction>
</comment>
<dbReference type="PROSITE" id="PS00879">
    <property type="entry name" value="ODR_DC_2_2"/>
    <property type="match status" value="1"/>
</dbReference>
<evidence type="ECO:0000259" key="9">
    <source>
        <dbReference type="Pfam" id="PF02784"/>
    </source>
</evidence>
<dbReference type="Gene3D" id="3.20.20.10">
    <property type="entry name" value="Alanine racemase"/>
    <property type="match status" value="1"/>
</dbReference>
<dbReference type="KEGG" id="gah:GAH_00256"/>
<reference evidence="10 11" key="1">
    <citation type="submission" date="2015-04" db="EMBL/GenBank/DDBJ databases">
        <title>The complete genome sequence of the hyperthermophilic, obligate iron-reducing archaeon Geoglobus ahangari strain 234T.</title>
        <authorList>
            <person name="Manzella M.P."/>
            <person name="Holmes D.E."/>
            <person name="Rocheleau J.M."/>
            <person name="Chung A."/>
            <person name="Reguera G."/>
            <person name="Kashefi K."/>
        </authorList>
    </citation>
    <scope>NUCLEOTIDE SEQUENCE [LARGE SCALE GENOMIC DNA]</scope>
    <source>
        <strain evidence="10 11">234</strain>
    </source>
</reference>
<feature type="binding site" evidence="5">
    <location>
        <position position="312"/>
    </location>
    <ligand>
        <name>substrate</name>
    </ligand>
</feature>
<evidence type="ECO:0000313" key="11">
    <source>
        <dbReference type="Proteomes" id="UP000034723"/>
    </source>
</evidence>
<evidence type="ECO:0000313" key="10">
    <source>
        <dbReference type="EMBL" id="AKG92390.1"/>
    </source>
</evidence>
<feature type="binding site" evidence="5">
    <location>
        <position position="234"/>
    </location>
    <ligand>
        <name>pyridoxal 5'-phosphate</name>
        <dbReference type="ChEBI" id="CHEBI:597326"/>
    </ligand>
</feature>
<dbReference type="GO" id="GO:0030170">
    <property type="term" value="F:pyridoxal phosphate binding"/>
    <property type="evidence" value="ECO:0007669"/>
    <property type="project" value="UniProtKB-UniRule"/>
</dbReference>
<dbReference type="InterPro" id="IPR029066">
    <property type="entry name" value="PLP-binding_barrel"/>
</dbReference>
<comment type="similarity">
    <text evidence="5">Belongs to the Orn/Lys/Arg decarboxylase class-II family. LysA subfamily.</text>
</comment>
<feature type="binding site" evidence="5">
    <location>
        <begin position="274"/>
        <end position="277"/>
    </location>
    <ligand>
        <name>pyridoxal 5'-phosphate</name>
        <dbReference type="ChEBI" id="CHEBI:597326"/>
    </ligand>
</feature>
<comment type="cofactor">
    <cofactor evidence="1 5 7 8">
        <name>pyridoxal 5'-phosphate</name>
        <dbReference type="ChEBI" id="CHEBI:597326"/>
    </cofactor>
</comment>
<keyword evidence="5 8" id="KW-0457">Lysine biosynthesis</keyword>
<dbReference type="PANTHER" id="PTHR43727:SF2">
    <property type="entry name" value="GROUP IV DECARBOXYLASE"/>
    <property type="match status" value="1"/>
</dbReference>
<dbReference type="CDD" id="cd06828">
    <property type="entry name" value="PLPDE_III_DapDC"/>
    <property type="match status" value="1"/>
</dbReference>
<evidence type="ECO:0000256" key="8">
    <source>
        <dbReference type="RuleBase" id="RU003738"/>
    </source>
</evidence>
<dbReference type="PANTHER" id="PTHR43727">
    <property type="entry name" value="DIAMINOPIMELATE DECARBOXYLASE"/>
    <property type="match status" value="1"/>
</dbReference>
<dbReference type="FunFam" id="3.20.20.10:FF:000003">
    <property type="entry name" value="Diaminopimelate decarboxylase"/>
    <property type="match status" value="1"/>
</dbReference>
<protein>
    <recommendedName>
        <fullName evidence="5 6">Diaminopimelate decarboxylase</fullName>
        <shortName evidence="5">DAP decarboxylase</shortName>
        <shortName evidence="5">DAPDC</shortName>
        <ecNumber evidence="5 6">4.1.1.20</ecNumber>
    </recommendedName>
</protein>
<feature type="binding site" evidence="5">
    <location>
        <position position="372"/>
    </location>
    <ligand>
        <name>substrate</name>
    </ligand>
</feature>
<feature type="domain" description="Orn/DAP/Arg decarboxylase 2 N-terminal" evidence="9">
    <location>
        <begin position="35"/>
        <end position="281"/>
    </location>
</feature>
<evidence type="ECO:0000256" key="6">
    <source>
        <dbReference type="NCBIfam" id="TIGR01048"/>
    </source>
</evidence>
<dbReference type="NCBIfam" id="TIGR01048">
    <property type="entry name" value="lysA"/>
    <property type="match status" value="1"/>
</dbReference>
<feature type="binding site" evidence="5">
    <location>
        <position position="372"/>
    </location>
    <ligand>
        <name>pyridoxal 5'-phosphate</name>
        <dbReference type="ChEBI" id="CHEBI:597326"/>
    </ligand>
</feature>
<dbReference type="GeneID" id="24802842"/>
<evidence type="ECO:0000256" key="1">
    <source>
        <dbReference type="ARBA" id="ARBA00001933"/>
    </source>
</evidence>
<proteinExistence type="inferred from homology"/>
<organism evidence="10 11">
    <name type="scientific">Geoglobus ahangari</name>
    <dbReference type="NCBI Taxonomy" id="113653"/>
    <lineage>
        <taxon>Archaea</taxon>
        <taxon>Methanobacteriati</taxon>
        <taxon>Methanobacteriota</taxon>
        <taxon>Archaeoglobi</taxon>
        <taxon>Archaeoglobales</taxon>
        <taxon>Archaeoglobaceae</taxon>
        <taxon>Geoglobus</taxon>
    </lineage>
</organism>
<comment type="subunit">
    <text evidence="5">Homodimer.</text>
</comment>
<dbReference type="OrthoDB" id="18565at2157"/>
<dbReference type="SUPFAM" id="SSF51419">
    <property type="entry name" value="PLP-binding barrel"/>
    <property type="match status" value="1"/>
</dbReference>
<comment type="function">
    <text evidence="5">Specifically catalyzes the decarboxylation of meso-diaminopimelate (meso-DAP) to L-lysine.</text>
</comment>